<dbReference type="PANTHER" id="PTHR42905:SF5">
    <property type="entry name" value="CARBOXYVINYL-CARBOXYPHOSPHONATE PHOSPHORYLMUTASE, CHLOROPLASTIC"/>
    <property type="match status" value="1"/>
</dbReference>
<proteinExistence type="inferred from homology"/>
<dbReference type="InterPro" id="IPR040442">
    <property type="entry name" value="Pyrv_kinase-like_dom_sf"/>
</dbReference>
<dbReference type="InterPro" id="IPR039556">
    <property type="entry name" value="ICL/PEPM"/>
</dbReference>
<keyword evidence="3" id="KW-1185">Reference proteome</keyword>
<dbReference type="SUPFAM" id="SSF51621">
    <property type="entry name" value="Phosphoenolpyruvate/pyruvate domain"/>
    <property type="match status" value="1"/>
</dbReference>
<dbReference type="AlphaFoldDB" id="A0AA35WXD3"/>
<dbReference type="Pfam" id="PF13714">
    <property type="entry name" value="PEP_mutase"/>
    <property type="match status" value="1"/>
</dbReference>
<dbReference type="InterPro" id="IPR018523">
    <property type="entry name" value="Isocitrate_lyase_ph_CS"/>
</dbReference>
<sequence length="295" mass="31631">MKTTTRFRQLLAEPGIITAPGAYDCLTAAIIERTGFPAVYMTGAGTSVARIGYPDLALATATEMLANAAAIASTVSVPVIADADTGYGGTMNVRRTIRDYERTGAAAVHIEDQQFPKRCGHLEDKRVVPIDEMVQKIHAAVDARTDDDFTIIVRTDALAVTGWDDTMRRCDAFTAAGADALFVEAIRSADEAAEVVARTSVPLLYNFVETGKSPLLNVSELEDLGFKMVIFPGSAFMSVAHTVARVMAELKATGTTEHLVGEMTPLTEAFELMGLSQMLERDSGYAVENEVVAAD</sequence>
<dbReference type="Gene3D" id="3.20.20.60">
    <property type="entry name" value="Phosphoenolpyruvate-binding domains"/>
    <property type="match status" value="1"/>
</dbReference>
<dbReference type="CDD" id="cd00377">
    <property type="entry name" value="ICL_PEPM"/>
    <property type="match status" value="1"/>
</dbReference>
<organism evidence="2 3">
    <name type="scientific">Geodia barretti</name>
    <name type="common">Barrett's horny sponge</name>
    <dbReference type="NCBI Taxonomy" id="519541"/>
    <lineage>
        <taxon>Eukaryota</taxon>
        <taxon>Metazoa</taxon>
        <taxon>Porifera</taxon>
        <taxon>Demospongiae</taxon>
        <taxon>Heteroscleromorpha</taxon>
        <taxon>Tetractinellida</taxon>
        <taxon>Astrophorina</taxon>
        <taxon>Geodiidae</taxon>
        <taxon>Geodia</taxon>
    </lineage>
</organism>
<gene>
    <name evidence="2" type="ORF">GBAR_LOCUS17075</name>
</gene>
<protein>
    <submittedName>
        <fullName evidence="2">Carboxyvinyl-carboxyphosphonate phosphorylmutase</fullName>
    </submittedName>
</protein>
<dbReference type="EMBL" id="CASHTH010002458">
    <property type="protein sequence ID" value="CAI8030117.1"/>
    <property type="molecule type" value="Genomic_DNA"/>
</dbReference>
<reference evidence="2" key="1">
    <citation type="submission" date="2023-03" db="EMBL/GenBank/DDBJ databases">
        <authorList>
            <person name="Steffen K."/>
            <person name="Cardenas P."/>
        </authorList>
    </citation>
    <scope>NUCLEOTIDE SEQUENCE</scope>
</reference>
<dbReference type="FunFam" id="3.20.20.60:FF:000009">
    <property type="entry name" value="2-methylisocitrate lyase"/>
    <property type="match status" value="1"/>
</dbReference>
<comment type="caution">
    <text evidence="2">The sequence shown here is derived from an EMBL/GenBank/DDBJ whole genome shotgun (WGS) entry which is preliminary data.</text>
</comment>
<dbReference type="GO" id="GO:0016833">
    <property type="term" value="F:oxo-acid-lyase activity"/>
    <property type="evidence" value="ECO:0007669"/>
    <property type="project" value="UniProtKB-ARBA"/>
</dbReference>
<evidence type="ECO:0000313" key="2">
    <source>
        <dbReference type="EMBL" id="CAI8030117.1"/>
    </source>
</evidence>
<name>A0AA35WXD3_GEOBA</name>
<dbReference type="PROSITE" id="PS00161">
    <property type="entry name" value="ISOCITRATE_LYASE"/>
    <property type="match status" value="1"/>
</dbReference>
<dbReference type="Proteomes" id="UP001174909">
    <property type="component" value="Unassembled WGS sequence"/>
</dbReference>
<dbReference type="InterPro" id="IPR015813">
    <property type="entry name" value="Pyrv/PenolPyrv_kinase-like_dom"/>
</dbReference>
<accession>A0AA35WXD3</accession>
<comment type="similarity">
    <text evidence="1">Belongs to the isocitrate lyase/PEP mutase superfamily.</text>
</comment>
<evidence type="ECO:0000313" key="3">
    <source>
        <dbReference type="Proteomes" id="UP001174909"/>
    </source>
</evidence>
<dbReference type="PANTHER" id="PTHR42905">
    <property type="entry name" value="PHOSPHOENOLPYRUVATE CARBOXYLASE"/>
    <property type="match status" value="1"/>
</dbReference>
<evidence type="ECO:0000256" key="1">
    <source>
        <dbReference type="ARBA" id="ARBA00061405"/>
    </source>
</evidence>